<dbReference type="Pfam" id="PF10266">
    <property type="entry name" value="Strumpellin"/>
    <property type="match status" value="1"/>
</dbReference>
<evidence type="ECO:0000256" key="1">
    <source>
        <dbReference type="ARBA" id="ARBA00006224"/>
    </source>
</evidence>
<dbReference type="CTD" id="39766"/>
<dbReference type="FunCoup" id="A0A7M7JA09">
    <property type="interactions" value="1493"/>
</dbReference>
<dbReference type="RefSeq" id="XP_022648911.1">
    <property type="nucleotide sequence ID" value="XM_022793176.1"/>
</dbReference>
<protein>
    <recommendedName>
        <fullName evidence="5">WASH complex subunit strumpellin</fullName>
    </recommendedName>
</protein>
<dbReference type="InParanoid" id="A0A7M7JA09"/>
<reference evidence="3" key="1">
    <citation type="submission" date="2021-01" db="UniProtKB">
        <authorList>
            <consortium name="EnsemblMetazoa"/>
        </authorList>
    </citation>
    <scope>IDENTIFICATION</scope>
</reference>
<organism evidence="3 4">
    <name type="scientific">Varroa destructor</name>
    <name type="common">Honeybee mite</name>
    <dbReference type="NCBI Taxonomy" id="109461"/>
    <lineage>
        <taxon>Eukaryota</taxon>
        <taxon>Metazoa</taxon>
        <taxon>Ecdysozoa</taxon>
        <taxon>Arthropoda</taxon>
        <taxon>Chelicerata</taxon>
        <taxon>Arachnida</taxon>
        <taxon>Acari</taxon>
        <taxon>Parasitiformes</taxon>
        <taxon>Mesostigmata</taxon>
        <taxon>Gamasina</taxon>
        <taxon>Dermanyssoidea</taxon>
        <taxon>Varroidae</taxon>
        <taxon>Varroa</taxon>
    </lineage>
</organism>
<dbReference type="PANTHER" id="PTHR15691">
    <property type="entry name" value="WASH COMPLEX SUBUNIT 5"/>
    <property type="match status" value="1"/>
</dbReference>
<dbReference type="GO" id="GO:0071203">
    <property type="term" value="C:WASH complex"/>
    <property type="evidence" value="ECO:0007669"/>
    <property type="project" value="InterPro"/>
</dbReference>
<keyword evidence="2" id="KW-0175">Coiled coil</keyword>
<dbReference type="OrthoDB" id="565118at2759"/>
<dbReference type="GO" id="GO:0140285">
    <property type="term" value="P:endosome fission"/>
    <property type="evidence" value="ECO:0007669"/>
    <property type="project" value="TreeGrafter"/>
</dbReference>
<name>A0A7M7JA09_VARDE</name>
<dbReference type="KEGG" id="vde:111245188"/>
<dbReference type="GeneID" id="111245188"/>
<accession>A0A7M7JA09</accession>
<dbReference type="GO" id="GO:0030041">
    <property type="term" value="P:actin filament polymerization"/>
    <property type="evidence" value="ECO:0007669"/>
    <property type="project" value="TreeGrafter"/>
</dbReference>
<evidence type="ECO:0000313" key="3">
    <source>
        <dbReference type="EnsemblMetazoa" id="XP_022648911"/>
    </source>
</evidence>
<dbReference type="InterPro" id="IPR019393">
    <property type="entry name" value="WASH_strumpellin"/>
</dbReference>
<evidence type="ECO:0000256" key="2">
    <source>
        <dbReference type="SAM" id="Coils"/>
    </source>
</evidence>
<keyword evidence="4" id="KW-1185">Reference proteome</keyword>
<dbReference type="GO" id="GO:0051125">
    <property type="term" value="P:regulation of actin nucleation"/>
    <property type="evidence" value="ECO:0007669"/>
    <property type="project" value="TreeGrafter"/>
</dbReference>
<dbReference type="GO" id="GO:0005768">
    <property type="term" value="C:endosome"/>
    <property type="evidence" value="ECO:0007669"/>
    <property type="project" value="TreeGrafter"/>
</dbReference>
<dbReference type="PANTHER" id="PTHR15691:SF6">
    <property type="entry name" value="WASH COMPLEX SUBUNIT 5"/>
    <property type="match status" value="1"/>
</dbReference>
<dbReference type="GO" id="GO:0007032">
    <property type="term" value="P:endosome organization"/>
    <property type="evidence" value="ECO:0007669"/>
    <property type="project" value="TreeGrafter"/>
</dbReference>
<dbReference type="Proteomes" id="UP000594260">
    <property type="component" value="Unplaced"/>
</dbReference>
<dbReference type="OMA" id="FFPDNWV"/>
<feature type="coiled-coil region" evidence="2">
    <location>
        <begin position="334"/>
        <end position="361"/>
    </location>
</feature>
<proteinExistence type="inferred from homology"/>
<dbReference type="AlphaFoldDB" id="A0A7M7JA09"/>
<dbReference type="EnsemblMetazoa" id="XM_022793176">
    <property type="protein sequence ID" value="XP_022648911"/>
    <property type="gene ID" value="LOC111245188"/>
</dbReference>
<evidence type="ECO:0000313" key="4">
    <source>
        <dbReference type="Proteomes" id="UP000594260"/>
    </source>
</evidence>
<comment type="similarity">
    <text evidence="1">Belongs to the strumpellin family.</text>
</comment>
<evidence type="ECO:0008006" key="5">
    <source>
        <dbReference type="Google" id="ProtNLM"/>
    </source>
</evidence>
<sequence length="1164" mass="134029">MTASKTTVKLICQGGNRFCPQGMDFLAENSPCGQTLLRIVSQGHTIIAKLTRLSSMIPSQLSDDRYSDILLDFSYFKNIDAFEKRLDNEPRIAEMDEVFKENHLESLSKLYLAFECVYSYTVELNQFLEELNEGVYMQQSLESVLDNVDGKQLLAEALYICGVILLFIDEKFEGTVRERILVLYYRYSAQKSNIDSNMDDVCKLLRSTGYVARSKTRPAGYPEDYFKRAGVDLGFVVLLLGRLRSDDIYNQIPLYPQPEHRSVALANQAALIYIALFFYPKILHGEPAIMREIVDRYFPDNWVIATYMGNVVNLIDAWEPYRAAKAALQNVQDLKAVQTRCEKMHRQVEELLAQTEQLLNEGVPTYELVLDEVQKLLAAARMRNVVLRWLLLHTAMVPDTVTKRARQLRDIVLQKHDVLQLFKLLLVTAEFEHKFREIYRELLRQKNAKWEFFKKESNERLQELSEVYSGSKPLNRIEKNEQLQGWFEATVEQVTNLSHESPVADSRKIVQLIDALNKVKQYHQIEGCIQVRQFVDESRQFLHCMLRLLSVNVELLTKLDVIVDVSYAWILIDAYTAHMQRSIKENPGTVVKLRTIFLKLASALDLPLRRIVQARSQDVEAVSAFYSQELVSYIRRVFHIIPETMFSLLARIIKIQTSHLQQLPPRLMKDQLKHFAQIDERVEVAKLSHDISVFTDGVLEMKTTLVGIVEIDPKQLLEDGIRKELVNQLSLSLHNGLTFSLKPKPGEMMEKLSALSNIISRYYRSFEYVQDYIGIRGLKMFQEEFARIVNYNVEQECNMYLRQQIHDWESEYQSREIPIPKHPPIDGTAANFVGRLANELFRLTDPKSTIYVDSLCTWYDRITHRKVIILTEFSLLLRAVGVVGMVGLDRVYSFRIATELKNMTDSLAKTLDTQIWVEGLGAVQRTMKKTQPEAMAKLWASSAAKIAKVYPNLVAALMRVGQMILLRRHIGHELYKNAKFNGKNLSAALTNLNDAIMLQLPERTQPADNEFIDRLSNYLKYTGLYEPVRQIYNEQPAHPIPNLAMFMALFTTTCMPKFAYSRTVGCLTARSKQTIDCVPFTLGVFVFLAQFHLDYSEDYVGLLCQYLKTCALPLIAVGRSDPDLTSLLTFLDYASVELHCIDRQLLCKHLPEFVLTQYKNLLIL</sequence>